<dbReference type="eggNOG" id="arCOG06030">
    <property type="taxonomic scope" value="Archaea"/>
</dbReference>
<evidence type="ECO:0000313" key="2">
    <source>
        <dbReference type="Proteomes" id="UP000001137"/>
    </source>
</evidence>
<dbReference type="Pfam" id="PF11494">
    <property type="entry name" value="Ta0938"/>
    <property type="match status" value="1"/>
</dbReference>
<dbReference type="Proteomes" id="UP000001137">
    <property type="component" value="Chromosome"/>
</dbReference>
<gene>
    <name evidence="1" type="ordered locus">Cmaq_0590</name>
</gene>
<dbReference type="AlphaFoldDB" id="A8MCC5"/>
<dbReference type="RefSeq" id="WP_012185651.1">
    <property type="nucleotide sequence ID" value="NC_009954.1"/>
</dbReference>
<sequence length="105" mass="12012">MIIEVNGRQVGTKETGCALCGATWGEYYDEVDGEKLFFCCDLCAKGFKNIINEIKRRTGWSRIDKLTMVGNYYKGRTGVAMHGNEQFKFYVKFNDDADITIFNEL</sequence>
<dbReference type="HOGENOM" id="CLU_2216919_0_0_2"/>
<proteinExistence type="predicted"/>
<keyword evidence="2" id="KW-1185">Reference proteome</keyword>
<dbReference type="KEGG" id="cma:Cmaq_0590"/>
<evidence type="ECO:0000313" key="1">
    <source>
        <dbReference type="EMBL" id="ABW01431.1"/>
    </source>
</evidence>
<dbReference type="InterPro" id="IPR021585">
    <property type="entry name" value="Ta0938"/>
</dbReference>
<dbReference type="EMBL" id="CP000852">
    <property type="protein sequence ID" value="ABW01431.1"/>
    <property type="molecule type" value="Genomic_DNA"/>
</dbReference>
<dbReference type="STRING" id="397948.Cmaq_0590"/>
<name>A8MCC5_CALMQ</name>
<accession>A8MCC5</accession>
<dbReference type="GeneID" id="5710267"/>
<organism evidence="1 2">
    <name type="scientific">Caldivirga maquilingensis (strain ATCC 700844 / DSM 13496 / JCM 10307 / IC-167)</name>
    <dbReference type="NCBI Taxonomy" id="397948"/>
    <lineage>
        <taxon>Archaea</taxon>
        <taxon>Thermoproteota</taxon>
        <taxon>Thermoprotei</taxon>
        <taxon>Thermoproteales</taxon>
        <taxon>Thermoproteaceae</taxon>
        <taxon>Caldivirga</taxon>
    </lineage>
</organism>
<protein>
    <submittedName>
        <fullName evidence="1">Uncharacterized protein</fullName>
    </submittedName>
</protein>
<dbReference type="OrthoDB" id="33200at2157"/>
<reference evidence="1 2" key="1">
    <citation type="submission" date="2007-10" db="EMBL/GenBank/DDBJ databases">
        <title>Complete sequence of Caldivirga maquilingensis IC-167.</title>
        <authorList>
            <consortium name="US DOE Joint Genome Institute"/>
            <person name="Copeland A."/>
            <person name="Lucas S."/>
            <person name="Lapidus A."/>
            <person name="Barry K."/>
            <person name="Glavina del Rio T."/>
            <person name="Dalin E."/>
            <person name="Tice H."/>
            <person name="Pitluck S."/>
            <person name="Saunders E."/>
            <person name="Brettin T."/>
            <person name="Bruce D."/>
            <person name="Detter J.C."/>
            <person name="Han C."/>
            <person name="Schmutz J."/>
            <person name="Larimer F."/>
            <person name="Land M."/>
            <person name="Hauser L."/>
            <person name="Kyrpides N."/>
            <person name="Ivanova N."/>
            <person name="Biddle J.F."/>
            <person name="Zhang Z."/>
            <person name="Fitz-Gibbon S.T."/>
            <person name="Lowe T.M."/>
            <person name="Saltikov C."/>
            <person name="House C.H."/>
            <person name="Richardson P."/>
        </authorList>
    </citation>
    <scope>NUCLEOTIDE SEQUENCE [LARGE SCALE GENOMIC DNA]</scope>
    <source>
        <strain evidence="2">ATCC 700844 / DSM 13496 / JCM 10307 / IC-167</strain>
    </source>
</reference>